<feature type="chain" id="PRO_5040163355" description="Secreted protein" evidence="1">
    <location>
        <begin position="19"/>
        <end position="77"/>
    </location>
</feature>
<dbReference type="AlphaFoldDB" id="A0A9P8CIS9"/>
<reference evidence="2" key="1">
    <citation type="journal article" date="2021" name="IMA Fungus">
        <title>Genomic characterization of three marine fungi, including Emericellopsis atlantica sp. nov. with signatures of a generalist lifestyle and marine biomass degradation.</title>
        <authorList>
            <person name="Hagestad O.C."/>
            <person name="Hou L."/>
            <person name="Andersen J.H."/>
            <person name="Hansen E.H."/>
            <person name="Altermark B."/>
            <person name="Li C."/>
            <person name="Kuhnert E."/>
            <person name="Cox R.J."/>
            <person name="Crous P.W."/>
            <person name="Spatafora J.W."/>
            <person name="Lail K."/>
            <person name="Amirebrahimi M."/>
            <person name="Lipzen A."/>
            <person name="Pangilinan J."/>
            <person name="Andreopoulos W."/>
            <person name="Hayes R.D."/>
            <person name="Ng V."/>
            <person name="Grigoriev I.V."/>
            <person name="Jackson S.A."/>
            <person name="Sutton T.D.S."/>
            <person name="Dobson A.D.W."/>
            <person name="Rama T."/>
        </authorList>
    </citation>
    <scope>NUCLEOTIDE SEQUENCE</scope>
    <source>
        <strain evidence="2">TRa3180A</strain>
    </source>
</reference>
<evidence type="ECO:0000256" key="1">
    <source>
        <dbReference type="SAM" id="SignalP"/>
    </source>
</evidence>
<keyword evidence="3" id="KW-1185">Reference proteome</keyword>
<comment type="caution">
    <text evidence="2">The sequence shown here is derived from an EMBL/GenBank/DDBJ whole genome shotgun (WGS) entry which is preliminary data.</text>
</comment>
<evidence type="ECO:0008006" key="4">
    <source>
        <dbReference type="Google" id="ProtNLM"/>
    </source>
</evidence>
<proteinExistence type="predicted"/>
<dbReference type="Proteomes" id="UP000887226">
    <property type="component" value="Unassembled WGS sequence"/>
</dbReference>
<keyword evidence="1" id="KW-0732">Signal</keyword>
<feature type="signal peptide" evidence="1">
    <location>
        <begin position="1"/>
        <end position="18"/>
    </location>
</feature>
<evidence type="ECO:0000313" key="2">
    <source>
        <dbReference type="EMBL" id="KAG9248623.1"/>
    </source>
</evidence>
<dbReference type="EMBL" id="MU253746">
    <property type="protein sequence ID" value="KAG9248623.1"/>
    <property type="molecule type" value="Genomic_DNA"/>
</dbReference>
<gene>
    <name evidence="2" type="ORF">BJ878DRAFT_5453</name>
</gene>
<organism evidence="2 3">
    <name type="scientific">Calycina marina</name>
    <dbReference type="NCBI Taxonomy" id="1763456"/>
    <lineage>
        <taxon>Eukaryota</taxon>
        <taxon>Fungi</taxon>
        <taxon>Dikarya</taxon>
        <taxon>Ascomycota</taxon>
        <taxon>Pezizomycotina</taxon>
        <taxon>Leotiomycetes</taxon>
        <taxon>Helotiales</taxon>
        <taxon>Pezizellaceae</taxon>
        <taxon>Calycina</taxon>
    </lineage>
</organism>
<accession>A0A9P8CIS9</accession>
<protein>
    <recommendedName>
        <fullName evidence="4">Secreted protein</fullName>
    </recommendedName>
</protein>
<sequence>MHTGLIFFLLCDWPWTCAEQSWSRVLLTFCFLHFKPSAKSSHVDLIPNGTLLRYSKILTRSGWTTPQTCRRTRTVEL</sequence>
<evidence type="ECO:0000313" key="3">
    <source>
        <dbReference type="Proteomes" id="UP000887226"/>
    </source>
</evidence>
<name>A0A9P8CIS9_9HELO</name>